<feature type="transmembrane region" description="Helical" evidence="1">
    <location>
        <begin position="118"/>
        <end position="143"/>
    </location>
</feature>
<reference evidence="4" key="1">
    <citation type="journal article" date="2020" name="PLoS Negl. Trop. Dis.">
        <title>High-quality nuclear genome for Sarcoptes scabiei-A critical resource for a neglected parasite.</title>
        <authorList>
            <person name="Korhonen P.K."/>
            <person name="Gasser R.B."/>
            <person name="Ma G."/>
            <person name="Wang T."/>
            <person name="Stroehlein A.J."/>
            <person name="Young N.D."/>
            <person name="Ang C.S."/>
            <person name="Fernando D.D."/>
            <person name="Lu H.C."/>
            <person name="Taylor S."/>
            <person name="Reynolds S.L."/>
            <person name="Mofiz E."/>
            <person name="Najaraj S.H."/>
            <person name="Gowda H."/>
            <person name="Madugundu A."/>
            <person name="Renuse S."/>
            <person name="Holt D."/>
            <person name="Pandey A."/>
            <person name="Papenfuss A.T."/>
            <person name="Fischer K."/>
        </authorList>
    </citation>
    <scope>NUCLEOTIDE SEQUENCE [LARGE SCALE GENOMIC DNA]</scope>
</reference>
<evidence type="ECO:0000313" key="2">
    <source>
        <dbReference type="EMBL" id="KAF7495134.1"/>
    </source>
</evidence>
<dbReference type="Proteomes" id="UP000070412">
    <property type="component" value="Unassembled WGS sequence"/>
</dbReference>
<keyword evidence="1" id="KW-0472">Membrane</keyword>
<feature type="transmembrane region" description="Helical" evidence="1">
    <location>
        <begin position="237"/>
        <end position="257"/>
    </location>
</feature>
<sequence>MIVLIATVYEFYWLSFHGTLILESRADQFVYDISDPNQNRSLSNSIGNFFSIWSAIDNTKRLFTISNPSRLMLFDTFRLIIVLLIGLTNLFYHIPLTEILHNISLSVPYELFTSNKYFFIRVPTFLNDGLLIIGGALLVRSIFKHIVHRNDSTSYLIYFIRRWIRLTFPLFGSIVFFFLLPSTGYGPLWFRLIELLMPSCHSSTILLSSFLHFSNWNFVRTNYSNDEAFVVCNPDTWFISITFQLNLIFFIIILFMYQSPKRGLRALILIIIVSVLLSISPRLLFPNTRTFYELHRQPSLWDTRRSFYLYHQNIFQYFGSFSVGLLLGYAIIVNENVTEDPKSNNHQRRQKKILLYNLLAFIGFLLPFVFVNQFFTTDIDSIKELAALLFVSIGRFIFSIAFAWILYVCVTRKSPFLNSLLTPRSIQPVARLSYSLFLVQPLVHYHRMYSHKETYVMTFRGTIENFLCDTIISIALAYCLYLLFEAPANRLSTMLLSRSNHSVEEFLNTNTRNRNYWKDYTQNDSLQKTKPILNVTNNMIDDENDGGPLNMSRSRTSTMNKEICDENGIISIRF</sequence>
<dbReference type="InterPro" id="IPR052728">
    <property type="entry name" value="O2_lipid_transport_reg"/>
</dbReference>
<protein>
    <recommendedName>
        <fullName evidence="5">Acyltransferase 3 domain-containing protein</fullName>
    </recommendedName>
</protein>
<name>A0A834VH73_SARSC</name>
<feature type="transmembrane region" description="Helical" evidence="1">
    <location>
        <begin position="314"/>
        <end position="332"/>
    </location>
</feature>
<reference evidence="2" key="2">
    <citation type="submission" date="2020-01" db="EMBL/GenBank/DDBJ databases">
        <authorList>
            <person name="Korhonen P.K.K."/>
            <person name="Guangxu M.G."/>
            <person name="Wang T.W."/>
            <person name="Stroehlein A.J.S."/>
            <person name="Young N.D."/>
            <person name="Ang C.-S.A."/>
            <person name="Fernando D.W.F."/>
            <person name="Lu H.L."/>
            <person name="Taylor S.T."/>
            <person name="Ehtesham M.E.M."/>
            <person name="Najaraj S.H.N."/>
            <person name="Harsha G.H.G."/>
            <person name="Madugundu A.M."/>
            <person name="Renuse S.R."/>
            <person name="Holt D.H."/>
            <person name="Pandey A.P."/>
            <person name="Papenfuss A.P."/>
            <person name="Gasser R.B.G."/>
            <person name="Fischer K.F."/>
        </authorList>
    </citation>
    <scope>NUCLEOTIDE SEQUENCE</scope>
    <source>
        <strain evidence="2">SSS_KF_BRIS2020</strain>
    </source>
</reference>
<evidence type="ECO:0008006" key="5">
    <source>
        <dbReference type="Google" id="ProtNLM"/>
    </source>
</evidence>
<feature type="transmembrane region" description="Helical" evidence="1">
    <location>
        <begin position="466"/>
        <end position="484"/>
    </location>
</feature>
<keyword evidence="1" id="KW-1133">Transmembrane helix</keyword>
<gene>
    <name evidence="2" type="ORF">SSS_334</name>
</gene>
<reference evidence="3" key="3">
    <citation type="submission" date="2022-06" db="UniProtKB">
        <authorList>
            <consortium name="EnsemblMetazoa"/>
        </authorList>
    </citation>
    <scope>IDENTIFICATION</scope>
</reference>
<keyword evidence="1" id="KW-0812">Transmembrane</keyword>
<evidence type="ECO:0000313" key="4">
    <source>
        <dbReference type="Proteomes" id="UP000070412"/>
    </source>
</evidence>
<organism evidence="2">
    <name type="scientific">Sarcoptes scabiei</name>
    <name type="common">Itch mite</name>
    <name type="synonym">Acarus scabiei</name>
    <dbReference type="NCBI Taxonomy" id="52283"/>
    <lineage>
        <taxon>Eukaryota</taxon>
        <taxon>Metazoa</taxon>
        <taxon>Ecdysozoa</taxon>
        <taxon>Arthropoda</taxon>
        <taxon>Chelicerata</taxon>
        <taxon>Arachnida</taxon>
        <taxon>Acari</taxon>
        <taxon>Acariformes</taxon>
        <taxon>Sarcoptiformes</taxon>
        <taxon>Astigmata</taxon>
        <taxon>Psoroptidia</taxon>
        <taxon>Sarcoptoidea</taxon>
        <taxon>Sarcoptidae</taxon>
        <taxon>Sarcoptinae</taxon>
        <taxon>Sarcoptes</taxon>
    </lineage>
</organism>
<dbReference type="EMBL" id="WVUK01000050">
    <property type="protein sequence ID" value="KAF7495134.1"/>
    <property type="molecule type" value="Genomic_DNA"/>
</dbReference>
<dbReference type="AlphaFoldDB" id="A0A834VH73"/>
<dbReference type="Gene3D" id="1.20.1070.10">
    <property type="entry name" value="Rhodopsin 7-helix transmembrane proteins"/>
    <property type="match status" value="1"/>
</dbReference>
<keyword evidence="4" id="KW-1185">Reference proteome</keyword>
<feature type="transmembrane region" description="Helical" evidence="1">
    <location>
        <begin position="71"/>
        <end position="92"/>
    </location>
</feature>
<feature type="transmembrane region" description="Helical" evidence="1">
    <location>
        <begin position="163"/>
        <end position="180"/>
    </location>
</feature>
<dbReference type="EnsemblMetazoa" id="SSS_334s_mrna">
    <property type="protein sequence ID" value="KAF7495134.1"/>
    <property type="gene ID" value="SSS_334"/>
</dbReference>
<feature type="transmembrane region" description="Helical" evidence="1">
    <location>
        <begin position="264"/>
        <end position="285"/>
    </location>
</feature>
<feature type="transmembrane region" description="Helical" evidence="1">
    <location>
        <begin position="353"/>
        <end position="375"/>
    </location>
</feature>
<evidence type="ECO:0000313" key="3">
    <source>
        <dbReference type="EnsemblMetazoa" id="KAF7495134.1"/>
    </source>
</evidence>
<proteinExistence type="predicted"/>
<dbReference type="PANTHER" id="PTHR11161">
    <property type="entry name" value="O-ACYLTRANSFERASE"/>
    <property type="match status" value="1"/>
</dbReference>
<accession>A0A834VH73</accession>
<dbReference type="PANTHER" id="PTHR11161:SF0">
    <property type="entry name" value="O-ACYLTRANSFERASE LIKE PROTEIN"/>
    <property type="match status" value="1"/>
</dbReference>
<evidence type="ECO:0000256" key="1">
    <source>
        <dbReference type="SAM" id="Phobius"/>
    </source>
</evidence>
<dbReference type="OrthoDB" id="6503089at2759"/>
<feature type="transmembrane region" description="Helical" evidence="1">
    <location>
        <begin position="387"/>
        <end position="408"/>
    </location>
</feature>